<dbReference type="Pfam" id="PF02142">
    <property type="entry name" value="MGS"/>
    <property type="match status" value="1"/>
</dbReference>
<dbReference type="SMART" id="SM00851">
    <property type="entry name" value="MGS"/>
    <property type="match status" value="1"/>
</dbReference>
<dbReference type="SUPFAM" id="SSF53927">
    <property type="entry name" value="Cytidine deaminase-like"/>
    <property type="match status" value="1"/>
</dbReference>
<dbReference type="OrthoDB" id="9802065at2"/>
<dbReference type="Proteomes" id="UP000182811">
    <property type="component" value="Unassembled WGS sequence"/>
</dbReference>
<keyword evidence="4 10" id="KW-0808">Transferase</keyword>
<dbReference type="UniPathway" id="UPA00074">
    <property type="reaction ID" value="UER00133"/>
</dbReference>
<protein>
    <recommendedName>
        <fullName evidence="10">Bifunctional purine biosynthesis protein PurH</fullName>
    </recommendedName>
    <domain>
        <recommendedName>
            <fullName evidence="10">Phosphoribosylaminoimidazolecarboxamide formyltransferase</fullName>
            <ecNumber evidence="10">2.1.2.3</ecNumber>
        </recommendedName>
        <alternativeName>
            <fullName evidence="10">AICAR transformylase</fullName>
        </alternativeName>
    </domain>
    <domain>
        <recommendedName>
            <fullName evidence="10">IMP cyclohydrolase</fullName>
            <ecNumber evidence="10">3.5.4.10</ecNumber>
        </recommendedName>
        <alternativeName>
            <fullName evidence="10">ATIC</fullName>
        </alternativeName>
        <alternativeName>
            <fullName evidence="10">IMP synthase</fullName>
        </alternativeName>
        <alternativeName>
            <fullName evidence="10">Inosinicase</fullName>
        </alternativeName>
    </domain>
</protein>
<proteinExistence type="inferred from homology"/>
<dbReference type="SMART" id="SM00798">
    <property type="entry name" value="AICARFT_IMPCHas"/>
    <property type="match status" value="1"/>
</dbReference>
<keyword evidence="7 10" id="KW-0511">Multifunctional enzyme</keyword>
<evidence type="ECO:0000256" key="7">
    <source>
        <dbReference type="ARBA" id="ARBA00023268"/>
    </source>
</evidence>
<comment type="catalytic activity">
    <reaction evidence="8 10">
        <text>(6R)-10-formyltetrahydrofolate + 5-amino-1-(5-phospho-beta-D-ribosyl)imidazole-4-carboxamide = 5-formamido-1-(5-phospho-D-ribosyl)imidazole-4-carboxamide + (6S)-5,6,7,8-tetrahydrofolate</text>
        <dbReference type="Rhea" id="RHEA:22192"/>
        <dbReference type="ChEBI" id="CHEBI:57453"/>
        <dbReference type="ChEBI" id="CHEBI:58467"/>
        <dbReference type="ChEBI" id="CHEBI:58475"/>
        <dbReference type="ChEBI" id="CHEBI:195366"/>
        <dbReference type="EC" id="2.1.2.3"/>
    </reaction>
</comment>
<dbReference type="InterPro" id="IPR036914">
    <property type="entry name" value="MGS-like_dom_sf"/>
</dbReference>
<dbReference type="FunFam" id="3.40.140.20:FF:000001">
    <property type="entry name" value="Bifunctional purine biosynthesis protein PurH"/>
    <property type="match status" value="1"/>
</dbReference>
<evidence type="ECO:0000256" key="2">
    <source>
        <dbReference type="ARBA" id="ARBA00004954"/>
    </source>
</evidence>
<comment type="domain">
    <text evidence="10">The IMP cyclohydrolase activity resides in the N-terminal region.</text>
</comment>
<evidence type="ECO:0000256" key="3">
    <source>
        <dbReference type="ARBA" id="ARBA00007667"/>
    </source>
</evidence>
<dbReference type="GO" id="GO:0006189">
    <property type="term" value="P:'de novo' IMP biosynthetic process"/>
    <property type="evidence" value="ECO:0007669"/>
    <property type="project" value="UniProtKB-UniRule"/>
</dbReference>
<dbReference type="InterPro" id="IPR002695">
    <property type="entry name" value="PurH-like"/>
</dbReference>
<reference evidence="12 13" key="1">
    <citation type="submission" date="2016-08" db="EMBL/GenBank/DDBJ databases">
        <title>Genome-based comparison of Moorella thermoacetic strains.</title>
        <authorList>
            <person name="Poehlein A."/>
            <person name="Bengelsdorf F.R."/>
            <person name="Esser C."/>
            <person name="Duerre P."/>
            <person name="Daniel R."/>
        </authorList>
    </citation>
    <scope>NUCLEOTIDE SEQUENCE [LARGE SCALE GENOMIC DNA]</scope>
    <source>
        <strain evidence="12 13">DSM 21394</strain>
    </source>
</reference>
<dbReference type="InterPro" id="IPR024051">
    <property type="entry name" value="AICAR_Tfase_dup_dom_sf"/>
</dbReference>
<dbReference type="CDD" id="cd01421">
    <property type="entry name" value="IMPCH"/>
    <property type="match status" value="1"/>
</dbReference>
<feature type="domain" description="MGS-like" evidence="11">
    <location>
        <begin position="1"/>
        <end position="144"/>
    </location>
</feature>
<comment type="caution">
    <text evidence="12">The sequence shown here is derived from an EMBL/GenBank/DDBJ whole genome shotgun (WGS) entry which is preliminary data.</text>
</comment>
<evidence type="ECO:0000256" key="10">
    <source>
        <dbReference type="HAMAP-Rule" id="MF_00139"/>
    </source>
</evidence>
<dbReference type="PIRSF" id="PIRSF000414">
    <property type="entry name" value="AICARFT_IMPCHas"/>
    <property type="match status" value="1"/>
</dbReference>
<evidence type="ECO:0000256" key="5">
    <source>
        <dbReference type="ARBA" id="ARBA00022755"/>
    </source>
</evidence>
<dbReference type="Gene3D" id="3.40.50.1380">
    <property type="entry name" value="Methylglyoxal synthase-like domain"/>
    <property type="match status" value="1"/>
</dbReference>
<dbReference type="InterPro" id="IPR011607">
    <property type="entry name" value="MGS-like_dom"/>
</dbReference>
<dbReference type="NCBIfam" id="NF002049">
    <property type="entry name" value="PRK00881.1"/>
    <property type="match status" value="1"/>
</dbReference>
<dbReference type="HAMAP" id="MF_00139">
    <property type="entry name" value="PurH"/>
    <property type="match status" value="1"/>
</dbReference>
<dbReference type="GO" id="GO:0003937">
    <property type="term" value="F:IMP cyclohydrolase activity"/>
    <property type="evidence" value="ECO:0007669"/>
    <property type="project" value="UniProtKB-UniRule"/>
</dbReference>
<evidence type="ECO:0000256" key="4">
    <source>
        <dbReference type="ARBA" id="ARBA00022679"/>
    </source>
</evidence>
<evidence type="ECO:0000259" key="11">
    <source>
        <dbReference type="PROSITE" id="PS51855"/>
    </source>
</evidence>
<organism evidence="12 13">
    <name type="scientific">Neomoorella thermoacetica</name>
    <name type="common">Clostridium thermoaceticum</name>
    <dbReference type="NCBI Taxonomy" id="1525"/>
    <lineage>
        <taxon>Bacteria</taxon>
        <taxon>Bacillati</taxon>
        <taxon>Bacillota</taxon>
        <taxon>Clostridia</taxon>
        <taxon>Neomoorellales</taxon>
        <taxon>Neomoorellaceae</taxon>
        <taxon>Neomoorella</taxon>
    </lineage>
</organism>
<dbReference type="NCBIfam" id="TIGR00355">
    <property type="entry name" value="purH"/>
    <property type="match status" value="1"/>
</dbReference>
<dbReference type="AlphaFoldDB" id="A0A1J5NIE8"/>
<dbReference type="EMBL" id="MDDC01000013">
    <property type="protein sequence ID" value="OIQ58618.1"/>
    <property type="molecule type" value="Genomic_DNA"/>
</dbReference>
<comment type="pathway">
    <text evidence="1 10">Purine metabolism; IMP biosynthesis via de novo pathway; IMP from 5-formamido-1-(5-phospho-D-ribosyl)imidazole-4-carboxamide: step 1/1.</text>
</comment>
<dbReference type="EC" id="3.5.4.10" evidence="10"/>
<name>A0A1J5NIE8_NEOTH</name>
<dbReference type="GO" id="GO:0004643">
    <property type="term" value="F:phosphoribosylaminoimidazolecarboxamide formyltransferase activity"/>
    <property type="evidence" value="ECO:0007669"/>
    <property type="project" value="UniProtKB-UniRule"/>
</dbReference>
<evidence type="ECO:0000313" key="12">
    <source>
        <dbReference type="EMBL" id="OIQ58618.1"/>
    </source>
</evidence>
<comment type="similarity">
    <text evidence="3 10">Belongs to the PurH family.</text>
</comment>
<keyword evidence="5 10" id="KW-0658">Purine biosynthesis</keyword>
<dbReference type="PANTHER" id="PTHR11692">
    <property type="entry name" value="BIFUNCTIONAL PURINE BIOSYNTHESIS PROTEIN PURH"/>
    <property type="match status" value="1"/>
</dbReference>
<evidence type="ECO:0000256" key="8">
    <source>
        <dbReference type="ARBA" id="ARBA00050488"/>
    </source>
</evidence>
<comment type="pathway">
    <text evidence="2 10">Purine metabolism; IMP biosynthesis via de novo pathway; 5-formamido-1-(5-phospho-D-ribosyl)imidazole-4-carboxamide from 5-amino-1-(5-phospho-D-ribosyl)imidazole-4-carboxamide (10-formyl THF route): step 1/1.</text>
</comment>
<dbReference type="Gene3D" id="3.40.140.20">
    <property type="match status" value="2"/>
</dbReference>
<dbReference type="GO" id="GO:0005829">
    <property type="term" value="C:cytosol"/>
    <property type="evidence" value="ECO:0007669"/>
    <property type="project" value="TreeGrafter"/>
</dbReference>
<evidence type="ECO:0000256" key="6">
    <source>
        <dbReference type="ARBA" id="ARBA00022801"/>
    </source>
</evidence>
<evidence type="ECO:0000313" key="13">
    <source>
        <dbReference type="Proteomes" id="UP000182811"/>
    </source>
</evidence>
<evidence type="ECO:0000256" key="1">
    <source>
        <dbReference type="ARBA" id="ARBA00004844"/>
    </source>
</evidence>
<comment type="catalytic activity">
    <reaction evidence="9 10">
        <text>IMP + H2O = 5-formamido-1-(5-phospho-D-ribosyl)imidazole-4-carboxamide</text>
        <dbReference type="Rhea" id="RHEA:18445"/>
        <dbReference type="ChEBI" id="CHEBI:15377"/>
        <dbReference type="ChEBI" id="CHEBI:58053"/>
        <dbReference type="ChEBI" id="CHEBI:58467"/>
        <dbReference type="EC" id="3.5.4.10"/>
    </reaction>
</comment>
<dbReference type="EC" id="2.1.2.3" evidence="10"/>
<dbReference type="SUPFAM" id="SSF52335">
    <property type="entry name" value="Methylglyoxal synthase-like"/>
    <property type="match status" value="1"/>
</dbReference>
<dbReference type="Pfam" id="PF01808">
    <property type="entry name" value="AICARFT_IMPCHas"/>
    <property type="match status" value="1"/>
</dbReference>
<dbReference type="PROSITE" id="PS51855">
    <property type="entry name" value="MGS"/>
    <property type="match status" value="1"/>
</dbReference>
<accession>A0A1J5NIE8</accession>
<evidence type="ECO:0000256" key="9">
    <source>
        <dbReference type="ARBA" id="ARBA00050687"/>
    </source>
</evidence>
<dbReference type="FunFam" id="3.40.50.1380:FF:000001">
    <property type="entry name" value="Bifunctional purine biosynthesis protein PurH"/>
    <property type="match status" value="1"/>
</dbReference>
<keyword evidence="6 10" id="KW-0378">Hydrolase</keyword>
<dbReference type="PANTHER" id="PTHR11692:SF0">
    <property type="entry name" value="BIFUNCTIONAL PURINE BIOSYNTHESIS PROTEIN ATIC"/>
    <property type="match status" value="1"/>
</dbReference>
<gene>
    <name evidence="10 12" type="primary">purH</name>
    <name evidence="12" type="ORF">MOTE_18060</name>
</gene>
<dbReference type="InterPro" id="IPR016193">
    <property type="entry name" value="Cytidine_deaminase-like"/>
</dbReference>
<sequence length="513" mass="54636">MSKRALISVSDKTGLVDLARGLVELGWELLSTGGTARTLTTAGLPVTEVATVTGFPEILDGRVKTLHPKIHGGILARPTPEHLAQLQEQGIQPIDLVVVNLYPFRETIARPGVTPAEAIENIDIGGPAMVRAAAKNHERVGIVVDPASYDEVLAELREKGSLSPETRRRLAAAAFAHTAAYDAAIAAYFQRLMGSEEPFPASFVLSGEKVQDLRYGENPHQGAAFYRLPAPPPGTLAGARQLQGKELSYNNLMDLDAAWNLACDFKEPVVAIIKHTNPCGVARASTPAAAYRLAYAADPVSAFGGIVACNRPVDGEMAGAMAEVFLEAVIAPSFTPEAMAILKSKPHLRLLAAGERAGYRTREYQVRPVSGGFLVQEPDYHVLEPESLKVVTTRKPEAKEMADLLFAWQVVKHVKSNAIVVARDGVTLGIGAGQMNRVGAARIALEQAGVRAKGAVLASDAFFPFGDTVELAGRAGITALIQPGGSVRDEESIRAADAAGIAMVFTGIRHFRH</sequence>